<reference evidence="1" key="1">
    <citation type="submission" date="2020-11" db="EMBL/GenBank/DDBJ databases">
        <authorList>
            <consortium name="DOE Joint Genome Institute"/>
            <person name="Ahrendt S."/>
            <person name="Riley R."/>
            <person name="Andreopoulos W."/>
            <person name="Labutti K."/>
            <person name="Pangilinan J."/>
            <person name="Ruiz-Duenas F.J."/>
            <person name="Barrasa J.M."/>
            <person name="Sanchez-Garcia M."/>
            <person name="Camarero S."/>
            <person name="Miyauchi S."/>
            <person name="Serrano A."/>
            <person name="Linde D."/>
            <person name="Babiker R."/>
            <person name="Drula E."/>
            <person name="Ayuso-Fernandez I."/>
            <person name="Pacheco R."/>
            <person name="Padilla G."/>
            <person name="Ferreira P."/>
            <person name="Barriuso J."/>
            <person name="Kellner H."/>
            <person name="Castanera R."/>
            <person name="Alfaro M."/>
            <person name="Ramirez L."/>
            <person name="Pisabarro A.G."/>
            <person name="Kuo A."/>
            <person name="Tritt A."/>
            <person name="Lipzen A."/>
            <person name="He G."/>
            <person name="Yan M."/>
            <person name="Ng V."/>
            <person name="Cullen D."/>
            <person name="Martin F."/>
            <person name="Rosso M.-N."/>
            <person name="Henrissat B."/>
            <person name="Hibbett D."/>
            <person name="Martinez A.T."/>
            <person name="Grigoriev I.V."/>
        </authorList>
    </citation>
    <scope>NUCLEOTIDE SEQUENCE</scope>
    <source>
        <strain evidence="1">ATCC 90797</strain>
    </source>
</reference>
<protein>
    <submittedName>
        <fullName evidence="1">Uncharacterized protein</fullName>
    </submittedName>
</protein>
<dbReference type="EMBL" id="MU154694">
    <property type="protein sequence ID" value="KAF9488843.1"/>
    <property type="molecule type" value="Genomic_DNA"/>
</dbReference>
<evidence type="ECO:0000313" key="2">
    <source>
        <dbReference type="Proteomes" id="UP000807025"/>
    </source>
</evidence>
<gene>
    <name evidence="1" type="ORF">BDN71DRAFT_1456877</name>
</gene>
<dbReference type="AlphaFoldDB" id="A0A9P6DAM8"/>
<dbReference type="OrthoDB" id="2536440at2759"/>
<proteinExistence type="predicted"/>
<accession>A0A9P6DAM8</accession>
<dbReference type="PANTHER" id="PTHR42115">
    <property type="entry name" value="BETA-SYNTHASE (BETA-THIONASE), PUTATIVE (AFU_ORTHOLOGUE AFUA_3G08420)-RELATED"/>
    <property type="match status" value="1"/>
</dbReference>
<comment type="caution">
    <text evidence="1">The sequence shown here is derived from an EMBL/GenBank/DDBJ whole genome shotgun (WGS) entry which is preliminary data.</text>
</comment>
<keyword evidence="2" id="KW-1185">Reference proteome</keyword>
<organism evidence="1 2">
    <name type="scientific">Pleurotus eryngii</name>
    <name type="common">Boletus of the steppes</name>
    <dbReference type="NCBI Taxonomy" id="5323"/>
    <lineage>
        <taxon>Eukaryota</taxon>
        <taxon>Fungi</taxon>
        <taxon>Dikarya</taxon>
        <taxon>Basidiomycota</taxon>
        <taxon>Agaricomycotina</taxon>
        <taxon>Agaricomycetes</taxon>
        <taxon>Agaricomycetidae</taxon>
        <taxon>Agaricales</taxon>
        <taxon>Pleurotineae</taxon>
        <taxon>Pleurotaceae</taxon>
        <taxon>Pleurotus</taxon>
    </lineage>
</organism>
<dbReference type="Proteomes" id="UP000807025">
    <property type="component" value="Unassembled WGS sequence"/>
</dbReference>
<evidence type="ECO:0000313" key="1">
    <source>
        <dbReference type="EMBL" id="KAF9488843.1"/>
    </source>
</evidence>
<dbReference type="PANTHER" id="PTHR42115:SF1">
    <property type="entry name" value="BETA-SYNTHASE (BETA-THIONASE), PUTATIVE (AFU_ORTHOLOGUE AFUA_3G08420)-RELATED"/>
    <property type="match status" value="1"/>
</dbReference>
<sequence>MTAASKYRGAVVEDLQLPPAFALPCQESISRVIELAYERDFSHIPCVLSPSPSPPSHLPSLLSLPSLFPFPSKKHT</sequence>
<name>A0A9P6DAM8_PLEER</name>
<feature type="non-terminal residue" evidence="1">
    <location>
        <position position="76"/>
    </location>
</feature>